<gene>
    <name evidence="1" type="ORF">A3Q56_02577</name>
</gene>
<dbReference type="EMBL" id="LWCA01000243">
    <property type="protein sequence ID" value="OAF69686.1"/>
    <property type="molecule type" value="Genomic_DNA"/>
</dbReference>
<dbReference type="Proteomes" id="UP000078046">
    <property type="component" value="Unassembled WGS sequence"/>
</dbReference>
<dbReference type="OrthoDB" id="10057603at2759"/>
<evidence type="ECO:0000313" key="1">
    <source>
        <dbReference type="EMBL" id="OAF69686.1"/>
    </source>
</evidence>
<dbReference type="AlphaFoldDB" id="A0A177B605"/>
<evidence type="ECO:0000313" key="2">
    <source>
        <dbReference type="Proteomes" id="UP000078046"/>
    </source>
</evidence>
<reference evidence="1 2" key="1">
    <citation type="submission" date="2016-04" db="EMBL/GenBank/DDBJ databases">
        <title>The genome of Intoshia linei affirms orthonectids as highly simplified spiralians.</title>
        <authorList>
            <person name="Mikhailov K.V."/>
            <person name="Slusarev G.S."/>
            <person name="Nikitin M.A."/>
            <person name="Logacheva M.D."/>
            <person name="Penin A."/>
            <person name="Aleoshin V."/>
            <person name="Panchin Y.V."/>
        </authorList>
    </citation>
    <scope>NUCLEOTIDE SEQUENCE [LARGE SCALE GENOMIC DNA]</scope>
    <source>
        <strain evidence="1">Intl2013</strain>
        <tissue evidence="1">Whole animal</tissue>
    </source>
</reference>
<comment type="caution">
    <text evidence="1">The sequence shown here is derived from an EMBL/GenBank/DDBJ whole genome shotgun (WGS) entry which is preliminary data.</text>
</comment>
<sequence>MDEQLGIINLLNDNDIFINNYLSKSNCVFVNTTKSSTISTTLKGCLNKFDDEEINFILFHTGDCKLYQKIVIFSEISKEKYINLFQLSKVWSIKTKNPEEYQKKSCVFLSILLFKKNHHLNELNSPFVQSNNFSLEWEKRVYFDMKNKSIRKNKWLTSYYLKNSKKLISQTKDLITLKKNKKKIK</sequence>
<accession>A0A177B605</accession>
<protein>
    <submittedName>
        <fullName evidence="1">Uncharacterized protein</fullName>
    </submittedName>
</protein>
<keyword evidence="2" id="KW-1185">Reference proteome</keyword>
<proteinExistence type="predicted"/>
<organism evidence="1 2">
    <name type="scientific">Intoshia linei</name>
    <dbReference type="NCBI Taxonomy" id="1819745"/>
    <lineage>
        <taxon>Eukaryota</taxon>
        <taxon>Metazoa</taxon>
        <taxon>Spiralia</taxon>
        <taxon>Lophotrochozoa</taxon>
        <taxon>Mesozoa</taxon>
        <taxon>Orthonectida</taxon>
        <taxon>Rhopaluridae</taxon>
        <taxon>Intoshia</taxon>
    </lineage>
</organism>
<name>A0A177B605_9BILA</name>